<dbReference type="InterPro" id="IPR036397">
    <property type="entry name" value="RNaseH_sf"/>
</dbReference>
<evidence type="ECO:0000313" key="2">
    <source>
        <dbReference type="EMBL" id="WUR02939.1"/>
    </source>
</evidence>
<protein>
    <submittedName>
        <fullName evidence="2">Integrase catalytic domain-containing protein</fullName>
    </submittedName>
</protein>
<reference evidence="2" key="1">
    <citation type="journal article" date="2024" name="BMC Genomics">
        <title>Functional annotation of a divergent genome using sequence and structure-based similarity.</title>
        <authorList>
            <person name="Svedberg D."/>
            <person name="Winiger R.R."/>
            <person name="Berg A."/>
            <person name="Sharma H."/>
            <person name="Tellgren-Roth C."/>
            <person name="Debrunner-Vossbrinck B.A."/>
            <person name="Vossbrinck C.R."/>
            <person name="Barandun J."/>
        </authorList>
    </citation>
    <scope>NUCLEOTIDE SEQUENCE</scope>
    <source>
        <strain evidence="2">Illinois isolate</strain>
    </source>
</reference>
<dbReference type="Proteomes" id="UP001334084">
    <property type="component" value="Chromosome 3"/>
</dbReference>
<dbReference type="GO" id="GO:0003676">
    <property type="term" value="F:nucleic acid binding"/>
    <property type="evidence" value="ECO:0007669"/>
    <property type="project" value="InterPro"/>
</dbReference>
<dbReference type="AlphaFoldDB" id="A0AAX4JAB1"/>
<evidence type="ECO:0000259" key="1">
    <source>
        <dbReference type="PROSITE" id="PS50994"/>
    </source>
</evidence>
<feature type="domain" description="Integrase catalytic" evidence="1">
    <location>
        <begin position="1"/>
        <end position="74"/>
    </location>
</feature>
<keyword evidence="3" id="KW-1185">Reference proteome</keyword>
<dbReference type="GO" id="GO:0015074">
    <property type="term" value="P:DNA integration"/>
    <property type="evidence" value="ECO:0007669"/>
    <property type="project" value="InterPro"/>
</dbReference>
<name>A0AAX4JAB1_9MICR</name>
<dbReference type="GeneID" id="90540754"/>
<organism evidence="2 3">
    <name type="scientific">Vairimorpha necatrix</name>
    <dbReference type="NCBI Taxonomy" id="6039"/>
    <lineage>
        <taxon>Eukaryota</taxon>
        <taxon>Fungi</taxon>
        <taxon>Fungi incertae sedis</taxon>
        <taxon>Microsporidia</taxon>
        <taxon>Nosematidae</taxon>
        <taxon>Vairimorpha</taxon>
    </lineage>
</organism>
<evidence type="ECO:0000313" key="3">
    <source>
        <dbReference type="Proteomes" id="UP001334084"/>
    </source>
</evidence>
<dbReference type="EMBL" id="CP142728">
    <property type="protein sequence ID" value="WUR02939.1"/>
    <property type="molecule type" value="Genomic_DNA"/>
</dbReference>
<accession>A0AAX4JAB1</accession>
<dbReference type="GO" id="GO:0005634">
    <property type="term" value="C:nucleus"/>
    <property type="evidence" value="ECO:0007669"/>
    <property type="project" value="UniProtKB-ARBA"/>
</dbReference>
<dbReference type="KEGG" id="vnx:VNE69_03158"/>
<sequence>MENKTGMNVTEFLSKLCEQGKKPEEIITDNGREFYNEGFRELCNRLEIKHRKVSVESHRKGTFAEKVMGSIEKYNMSYYTALKCTPIEATEDKTGHVMIENSPQGKYGKLFNEGKRVAKKENLKGADKYLKGRFLESGKVIERCGNDSYIVKLVNGRYIKKRHYNLKSLLGLRIK</sequence>
<dbReference type="RefSeq" id="XP_065329084.1">
    <property type="nucleotide sequence ID" value="XM_065473014.1"/>
</dbReference>
<dbReference type="PROSITE" id="PS50994">
    <property type="entry name" value="INTEGRASE"/>
    <property type="match status" value="1"/>
</dbReference>
<gene>
    <name evidence="2" type="ORF">VNE69_03158</name>
</gene>
<dbReference type="SUPFAM" id="SSF53098">
    <property type="entry name" value="Ribonuclease H-like"/>
    <property type="match status" value="1"/>
</dbReference>
<dbReference type="InterPro" id="IPR001584">
    <property type="entry name" value="Integrase_cat-core"/>
</dbReference>
<proteinExistence type="predicted"/>
<dbReference type="InterPro" id="IPR012337">
    <property type="entry name" value="RNaseH-like_sf"/>
</dbReference>
<dbReference type="Gene3D" id="3.30.420.10">
    <property type="entry name" value="Ribonuclease H-like superfamily/Ribonuclease H"/>
    <property type="match status" value="1"/>
</dbReference>